<organism evidence="1">
    <name type="scientific">Nothobranchius kuhntae</name>
    <name type="common">Beira killifish</name>
    <dbReference type="NCBI Taxonomy" id="321403"/>
    <lineage>
        <taxon>Eukaryota</taxon>
        <taxon>Metazoa</taxon>
        <taxon>Chordata</taxon>
        <taxon>Craniata</taxon>
        <taxon>Vertebrata</taxon>
        <taxon>Euteleostomi</taxon>
        <taxon>Actinopterygii</taxon>
        <taxon>Neopterygii</taxon>
        <taxon>Teleostei</taxon>
        <taxon>Neoteleostei</taxon>
        <taxon>Acanthomorphata</taxon>
        <taxon>Ovalentaria</taxon>
        <taxon>Atherinomorphae</taxon>
        <taxon>Cyprinodontiformes</taxon>
        <taxon>Nothobranchiidae</taxon>
        <taxon>Nothobranchius</taxon>
    </lineage>
</organism>
<protein>
    <submittedName>
        <fullName evidence="1">TEN1 telomerase capping complex subunit homolog</fullName>
    </submittedName>
</protein>
<feature type="non-terminal residue" evidence="1">
    <location>
        <position position="74"/>
    </location>
</feature>
<dbReference type="EMBL" id="HAEE01000766">
    <property type="protein sequence ID" value="SBR20782.1"/>
    <property type="molecule type" value="Transcribed_RNA"/>
</dbReference>
<name>A0A1A8JL20_NOTKU</name>
<feature type="non-terminal residue" evidence="1">
    <location>
        <position position="1"/>
    </location>
</feature>
<accession>A0A1A8JL20</accession>
<gene>
    <name evidence="1" type="primary">TEN1</name>
</gene>
<evidence type="ECO:0000313" key="1">
    <source>
        <dbReference type="EMBL" id="SBR20782.1"/>
    </source>
</evidence>
<reference evidence="1" key="2">
    <citation type="submission" date="2016-06" db="EMBL/GenBank/DDBJ databases">
        <title>The genome of a short-lived fish provides insights into sex chromosome evolution and the genetic control of aging.</title>
        <authorList>
            <person name="Reichwald K."/>
            <person name="Felder M."/>
            <person name="Petzold A."/>
            <person name="Koch P."/>
            <person name="Groth M."/>
            <person name="Platzer M."/>
        </authorList>
    </citation>
    <scope>NUCLEOTIDE SEQUENCE</scope>
    <source>
        <tissue evidence="1">Brain</tissue>
    </source>
</reference>
<reference evidence="1" key="1">
    <citation type="submission" date="2016-05" db="EMBL/GenBank/DDBJ databases">
        <authorList>
            <person name="Lavstsen T."/>
            <person name="Jespersen J.S."/>
        </authorList>
    </citation>
    <scope>NUCLEOTIDE SEQUENCE</scope>
    <source>
        <tissue evidence="1">Brain</tissue>
    </source>
</reference>
<sequence>TLHFCRKPSVGKETSLERGRVNREMLHNLQIQPDQGRRPPGVLQLLPSSSGLLFLPALLFVCCTVKGQSSCIKE</sequence>
<proteinExistence type="predicted"/>
<dbReference type="AlphaFoldDB" id="A0A1A8JL20"/>